<keyword evidence="1" id="KW-0732">Signal</keyword>
<gene>
    <name evidence="2" type="ORF">CDAR_484891</name>
</gene>
<evidence type="ECO:0000313" key="2">
    <source>
        <dbReference type="EMBL" id="GIX94116.1"/>
    </source>
</evidence>
<evidence type="ECO:0000256" key="1">
    <source>
        <dbReference type="SAM" id="SignalP"/>
    </source>
</evidence>
<comment type="caution">
    <text evidence="2">The sequence shown here is derived from an EMBL/GenBank/DDBJ whole genome shotgun (WGS) entry which is preliminary data.</text>
</comment>
<organism evidence="2 3">
    <name type="scientific">Caerostris darwini</name>
    <dbReference type="NCBI Taxonomy" id="1538125"/>
    <lineage>
        <taxon>Eukaryota</taxon>
        <taxon>Metazoa</taxon>
        <taxon>Ecdysozoa</taxon>
        <taxon>Arthropoda</taxon>
        <taxon>Chelicerata</taxon>
        <taxon>Arachnida</taxon>
        <taxon>Araneae</taxon>
        <taxon>Araneomorphae</taxon>
        <taxon>Entelegynae</taxon>
        <taxon>Araneoidea</taxon>
        <taxon>Araneidae</taxon>
        <taxon>Caerostris</taxon>
    </lineage>
</organism>
<evidence type="ECO:0008006" key="4">
    <source>
        <dbReference type="Google" id="ProtNLM"/>
    </source>
</evidence>
<evidence type="ECO:0000313" key="3">
    <source>
        <dbReference type="Proteomes" id="UP001054837"/>
    </source>
</evidence>
<dbReference type="EMBL" id="BPLQ01002577">
    <property type="protein sequence ID" value="GIX94116.1"/>
    <property type="molecule type" value="Genomic_DNA"/>
</dbReference>
<reference evidence="2 3" key="1">
    <citation type="submission" date="2021-06" db="EMBL/GenBank/DDBJ databases">
        <title>Caerostris darwini draft genome.</title>
        <authorList>
            <person name="Kono N."/>
            <person name="Arakawa K."/>
        </authorList>
    </citation>
    <scope>NUCLEOTIDE SEQUENCE [LARGE SCALE GENOMIC DNA]</scope>
</reference>
<protein>
    <recommendedName>
        <fullName evidence="4">Secreted protein</fullName>
    </recommendedName>
</protein>
<keyword evidence="3" id="KW-1185">Reference proteome</keyword>
<proteinExistence type="predicted"/>
<name>A0AAV4PD89_9ARAC</name>
<feature type="chain" id="PRO_5043820038" description="Secreted protein" evidence="1">
    <location>
        <begin position="18"/>
        <end position="102"/>
    </location>
</feature>
<dbReference type="AlphaFoldDB" id="A0AAV4PD89"/>
<accession>A0AAV4PD89</accession>
<sequence length="102" mass="11636">MTTFSLGIILIVSSGCGVETNMKNEGFWQMWALSRGSRVSSRVVVAMAFNRYTRWNRYQICESNDWSSRLPASTNIVSNDFKIVELCVLHQDTVMVNILLQL</sequence>
<dbReference type="Proteomes" id="UP001054837">
    <property type="component" value="Unassembled WGS sequence"/>
</dbReference>
<feature type="signal peptide" evidence="1">
    <location>
        <begin position="1"/>
        <end position="17"/>
    </location>
</feature>